<sequence length="90" mass="10364">MLAKSSSTMNLIKSFNSLNTPVFTCIRKKPRQVLALFTVEINYILEQNIMNKQTAITLEKNMINKQFRLIELLHDERIVGAAPKRVKIFG</sequence>
<protein>
    <submittedName>
        <fullName evidence="1">Uncharacterized protein</fullName>
    </submittedName>
</protein>
<reference evidence="1" key="2">
    <citation type="submission" date="2022-06" db="UniProtKB">
        <authorList>
            <consortium name="EnsemblMetazoa"/>
        </authorList>
    </citation>
    <scope>IDENTIFICATION</scope>
</reference>
<dbReference type="Proteomes" id="UP000024404">
    <property type="component" value="Unassembled WGS sequence"/>
</dbReference>
<dbReference type="EMBL" id="CMVM020000345">
    <property type="status" value="NOT_ANNOTATED_CDS"/>
    <property type="molecule type" value="Genomic_DNA"/>
</dbReference>
<accession>A0A8R1XLP8</accession>
<evidence type="ECO:0000313" key="1">
    <source>
        <dbReference type="EnsemblMetazoa" id="OVOC10814.1"/>
    </source>
</evidence>
<proteinExistence type="predicted"/>
<name>A0A8R1XLP8_ONCVO</name>
<organism evidence="1 2">
    <name type="scientific">Onchocerca volvulus</name>
    <dbReference type="NCBI Taxonomy" id="6282"/>
    <lineage>
        <taxon>Eukaryota</taxon>
        <taxon>Metazoa</taxon>
        <taxon>Ecdysozoa</taxon>
        <taxon>Nematoda</taxon>
        <taxon>Chromadorea</taxon>
        <taxon>Rhabditida</taxon>
        <taxon>Spirurina</taxon>
        <taxon>Spiruromorpha</taxon>
        <taxon>Filarioidea</taxon>
        <taxon>Onchocercidae</taxon>
        <taxon>Onchocerca</taxon>
    </lineage>
</organism>
<evidence type="ECO:0000313" key="2">
    <source>
        <dbReference type="Proteomes" id="UP000024404"/>
    </source>
</evidence>
<dbReference type="AlphaFoldDB" id="A0A8R1XLP8"/>
<reference evidence="2" key="1">
    <citation type="submission" date="2013-10" db="EMBL/GenBank/DDBJ databases">
        <title>Genome sequencing of Onchocerca volvulus.</title>
        <authorList>
            <person name="Cotton J."/>
            <person name="Tsai J."/>
            <person name="Stanley E."/>
            <person name="Tracey A."/>
            <person name="Holroyd N."/>
            <person name="Lustigman S."/>
            <person name="Berriman M."/>
        </authorList>
    </citation>
    <scope>NUCLEOTIDE SEQUENCE</scope>
</reference>
<dbReference type="EnsemblMetazoa" id="OVOC10814.1">
    <property type="protein sequence ID" value="OVOC10814.1"/>
    <property type="gene ID" value="WBGene00247623"/>
</dbReference>
<keyword evidence="2" id="KW-1185">Reference proteome</keyword>